<evidence type="ECO:0008006" key="3">
    <source>
        <dbReference type="Google" id="ProtNLM"/>
    </source>
</evidence>
<dbReference type="EMBL" id="VSSQ01101932">
    <property type="protein sequence ID" value="MPN43496.1"/>
    <property type="molecule type" value="Genomic_DNA"/>
</dbReference>
<evidence type="ECO:0000256" key="1">
    <source>
        <dbReference type="SAM" id="Coils"/>
    </source>
</evidence>
<dbReference type="InterPro" id="IPR024232">
    <property type="entry name" value="SpoIIIAH"/>
</dbReference>
<keyword evidence="1" id="KW-0175">Coiled coil</keyword>
<dbReference type="Gene3D" id="1.10.287.4300">
    <property type="entry name" value="Stage III sporulation protein AH-like"/>
    <property type="match status" value="1"/>
</dbReference>
<accession>A0A645HY20</accession>
<dbReference type="Pfam" id="PF12685">
    <property type="entry name" value="SpoIIIAH"/>
    <property type="match status" value="1"/>
</dbReference>
<name>A0A645HY20_9ZZZZ</name>
<sequence length="176" mass="19667">MGVDIYNHGWPFNGGEQVISIVDEEGNLIEGSVPEPSETDTEGVYGSVELTGETPGMAEKNNNYSDYQMERQRTRDAEKEILQKIIDDKNTAEKERAAAQQAQMKIAERMEHEMMIEQLLEAKGFIEPIAFIQDGRMTVVITGDLTEDDARQIADIVSGVTSRKSSEVVIVKRESK</sequence>
<dbReference type="AlphaFoldDB" id="A0A645HY20"/>
<evidence type="ECO:0000313" key="2">
    <source>
        <dbReference type="EMBL" id="MPN43496.1"/>
    </source>
</evidence>
<proteinExistence type="predicted"/>
<protein>
    <recommendedName>
        <fullName evidence="3">Stage III sporulation protein AH</fullName>
    </recommendedName>
</protein>
<dbReference type="InterPro" id="IPR038503">
    <property type="entry name" value="SpoIIIAH_sf"/>
</dbReference>
<reference evidence="2" key="1">
    <citation type="submission" date="2019-08" db="EMBL/GenBank/DDBJ databases">
        <authorList>
            <person name="Kucharzyk K."/>
            <person name="Murdoch R.W."/>
            <person name="Higgins S."/>
            <person name="Loffler F."/>
        </authorList>
    </citation>
    <scope>NUCLEOTIDE SEQUENCE</scope>
</reference>
<feature type="coiled-coil region" evidence="1">
    <location>
        <begin position="57"/>
        <end position="102"/>
    </location>
</feature>
<organism evidence="2">
    <name type="scientific">bioreactor metagenome</name>
    <dbReference type="NCBI Taxonomy" id="1076179"/>
    <lineage>
        <taxon>unclassified sequences</taxon>
        <taxon>metagenomes</taxon>
        <taxon>ecological metagenomes</taxon>
    </lineage>
</organism>
<comment type="caution">
    <text evidence="2">The sequence shown here is derived from an EMBL/GenBank/DDBJ whole genome shotgun (WGS) entry which is preliminary data.</text>
</comment>
<gene>
    <name evidence="2" type="ORF">SDC9_191056</name>
</gene>